<feature type="signal peptide" evidence="1">
    <location>
        <begin position="1"/>
        <end position="28"/>
    </location>
</feature>
<dbReference type="CDD" id="cd12797">
    <property type="entry name" value="M23_peptidase"/>
    <property type="match status" value="1"/>
</dbReference>
<sequence>MHPRILRSPASTAALALLLALAPWGAAAAEDPPPSWRLPVSGARVLVPFEAPAHDYGPGHRGIDIGPVDDVVAAPADGVVAFAGTVVDRGVVSIDHGGGWVTSVEPVTPTVAPGDVVRAGDPIGRISEGGHAGPGSLHVGVRQDGEYVNPLALMGRVPRAVLLPCC</sequence>
<keyword evidence="3" id="KW-0378">Hydrolase</keyword>
<dbReference type="Pfam" id="PF01551">
    <property type="entry name" value="Peptidase_M23"/>
    <property type="match status" value="1"/>
</dbReference>
<dbReference type="InterPro" id="IPR050570">
    <property type="entry name" value="Cell_wall_metabolism_enzyme"/>
</dbReference>
<keyword evidence="3" id="KW-0808">Transferase</keyword>
<dbReference type="Gene3D" id="2.70.70.10">
    <property type="entry name" value="Glucose Permease (Domain IIA)"/>
    <property type="match status" value="1"/>
</dbReference>
<protein>
    <submittedName>
        <fullName evidence="3">M23 family metallopeptidase</fullName>
        <ecNumber evidence="3">3.4.-.-</ecNumber>
    </submittedName>
</protein>
<keyword evidence="1" id="KW-0732">Signal</keyword>
<evidence type="ECO:0000259" key="2">
    <source>
        <dbReference type="Pfam" id="PF01551"/>
    </source>
</evidence>
<reference evidence="3 4" key="1">
    <citation type="submission" date="2023-08" db="EMBL/GenBank/DDBJ databases">
        <title>Microbacterium aquilitoris sp. nov. and Microbacterium gwkjibeachense sp. nov., isolated from beach.</title>
        <authorList>
            <person name="Lee S.D."/>
            <person name="Yang H."/>
            <person name="Kim I."/>
        </authorList>
    </citation>
    <scope>NUCLEOTIDE SEQUENCE [LARGE SCALE GENOMIC DNA]</scope>
    <source>
        <strain evidence="3 4">KSW-18</strain>
    </source>
</reference>
<gene>
    <name evidence="3" type="ORF">Q9S78_10900</name>
</gene>
<evidence type="ECO:0000313" key="4">
    <source>
        <dbReference type="Proteomes" id="UP001262835"/>
    </source>
</evidence>
<feature type="domain" description="M23ase beta-sheet core" evidence="2">
    <location>
        <begin position="59"/>
        <end position="150"/>
    </location>
</feature>
<dbReference type="GO" id="GO:0016787">
    <property type="term" value="F:hydrolase activity"/>
    <property type="evidence" value="ECO:0007669"/>
    <property type="project" value="UniProtKB-KW"/>
</dbReference>
<dbReference type="SUPFAM" id="SSF51261">
    <property type="entry name" value="Duplicated hybrid motif"/>
    <property type="match status" value="1"/>
</dbReference>
<evidence type="ECO:0000256" key="1">
    <source>
        <dbReference type="SAM" id="SignalP"/>
    </source>
</evidence>
<dbReference type="EC" id="3.4.-.-" evidence="3"/>
<name>A0ABU3GKE6_9MICO</name>
<keyword evidence="4" id="KW-1185">Reference proteome</keyword>
<dbReference type="GO" id="GO:0016740">
    <property type="term" value="F:transferase activity"/>
    <property type="evidence" value="ECO:0007669"/>
    <property type="project" value="UniProtKB-KW"/>
</dbReference>
<evidence type="ECO:0000313" key="3">
    <source>
        <dbReference type="EMBL" id="MDT3331179.1"/>
    </source>
</evidence>
<organism evidence="3 4">
    <name type="scientific">Microbacterium aquilitoris</name>
    <dbReference type="NCBI Taxonomy" id="3067307"/>
    <lineage>
        <taxon>Bacteria</taxon>
        <taxon>Bacillati</taxon>
        <taxon>Actinomycetota</taxon>
        <taxon>Actinomycetes</taxon>
        <taxon>Micrococcales</taxon>
        <taxon>Microbacteriaceae</taxon>
        <taxon>Microbacterium</taxon>
    </lineage>
</organism>
<accession>A0ABU3GKE6</accession>
<dbReference type="InterPro" id="IPR011055">
    <property type="entry name" value="Dup_hybrid_motif"/>
</dbReference>
<dbReference type="InterPro" id="IPR016047">
    <property type="entry name" value="M23ase_b-sheet_dom"/>
</dbReference>
<proteinExistence type="predicted"/>
<dbReference type="PANTHER" id="PTHR21666">
    <property type="entry name" value="PEPTIDASE-RELATED"/>
    <property type="match status" value="1"/>
</dbReference>
<dbReference type="RefSeq" id="WP_311870209.1">
    <property type="nucleotide sequence ID" value="NZ_JAUZVT010000002.1"/>
</dbReference>
<dbReference type="PANTHER" id="PTHR21666:SF270">
    <property type="entry name" value="MUREIN HYDROLASE ACTIVATOR ENVC"/>
    <property type="match status" value="1"/>
</dbReference>
<feature type="chain" id="PRO_5045056736" evidence="1">
    <location>
        <begin position="29"/>
        <end position="166"/>
    </location>
</feature>
<dbReference type="EMBL" id="JAUZVT010000002">
    <property type="protein sequence ID" value="MDT3331179.1"/>
    <property type="molecule type" value="Genomic_DNA"/>
</dbReference>
<dbReference type="Proteomes" id="UP001262835">
    <property type="component" value="Unassembled WGS sequence"/>
</dbReference>
<comment type="caution">
    <text evidence="3">The sequence shown here is derived from an EMBL/GenBank/DDBJ whole genome shotgun (WGS) entry which is preliminary data.</text>
</comment>